<reference evidence="2" key="1">
    <citation type="submission" date="2019-01" db="EMBL/GenBank/DDBJ databases">
        <title>Cytophagaceae bacterium strain CAR-16.</title>
        <authorList>
            <person name="Chen W.-M."/>
        </authorList>
    </citation>
    <scope>NUCLEOTIDE SEQUENCE [LARGE SCALE GENOMIC DNA]</scope>
    <source>
        <strain evidence="2">ICH-30</strain>
    </source>
</reference>
<organism evidence="1 2">
    <name type="scientific">Flavobacterium piscinae</name>
    <dbReference type="NCBI Taxonomy" id="2506424"/>
    <lineage>
        <taxon>Bacteria</taxon>
        <taxon>Pseudomonadati</taxon>
        <taxon>Bacteroidota</taxon>
        <taxon>Flavobacteriia</taxon>
        <taxon>Flavobacteriales</taxon>
        <taxon>Flavobacteriaceae</taxon>
        <taxon>Flavobacterium</taxon>
    </lineage>
</organism>
<accession>A0A4V1N5E8</accession>
<dbReference type="AlphaFoldDB" id="A0A4V1N5E8"/>
<name>A0A4V1N5E8_9FLAO</name>
<dbReference type="Proteomes" id="UP000289734">
    <property type="component" value="Unassembled WGS sequence"/>
</dbReference>
<protein>
    <submittedName>
        <fullName evidence="1">Uncharacterized protein</fullName>
    </submittedName>
</protein>
<keyword evidence="2" id="KW-1185">Reference proteome</keyword>
<comment type="caution">
    <text evidence="1">The sequence shown here is derived from an EMBL/GenBank/DDBJ whole genome shotgun (WGS) entry which is preliminary data.</text>
</comment>
<dbReference type="EMBL" id="SBKQ01000001">
    <property type="protein sequence ID" value="RXR35416.1"/>
    <property type="molecule type" value="Genomic_DNA"/>
</dbReference>
<dbReference type="OrthoDB" id="1367018at2"/>
<evidence type="ECO:0000313" key="1">
    <source>
        <dbReference type="EMBL" id="RXR35416.1"/>
    </source>
</evidence>
<dbReference type="RefSeq" id="WP_129462840.1">
    <property type="nucleotide sequence ID" value="NZ_SBKQ01000001.1"/>
</dbReference>
<gene>
    <name evidence="1" type="ORF">EQG68_00545</name>
</gene>
<dbReference type="PROSITE" id="PS51257">
    <property type="entry name" value="PROKAR_LIPOPROTEIN"/>
    <property type="match status" value="1"/>
</dbReference>
<proteinExistence type="predicted"/>
<evidence type="ECO:0000313" key="2">
    <source>
        <dbReference type="Proteomes" id="UP000289734"/>
    </source>
</evidence>
<sequence length="153" mass="17959">MKKTILILATILLSYSCSKDNEEYDPRNDLSYINFQNERFKGIWYFDKVIKADGSIEDYVHMCPANKDYADFQSNRIMDFLHWDTENCSDFYVQTNCQNFQVQGYTLSSCYTHYEGTYSLQGNALRVDYAEVEYFGQVENNLETAKGLIFSRN</sequence>